<accession>A0A3Q8XLQ9</accession>
<dbReference type="EMBL" id="CP032509">
    <property type="protein sequence ID" value="AZN70453.1"/>
    <property type="molecule type" value="Genomic_DNA"/>
</dbReference>
<protein>
    <recommendedName>
        <fullName evidence="3">VWFA domain-containing protein</fullName>
    </recommendedName>
</protein>
<evidence type="ECO:0000256" key="1">
    <source>
        <dbReference type="SAM" id="MobiDB-lite"/>
    </source>
</evidence>
<dbReference type="RefSeq" id="WP_126007670.1">
    <property type="nucleotide sequence ID" value="NZ_CP032509.1"/>
</dbReference>
<keyword evidence="2" id="KW-0472">Membrane</keyword>
<dbReference type="Gene3D" id="3.40.50.410">
    <property type="entry name" value="von Willebrand factor, type A domain"/>
    <property type="match status" value="2"/>
</dbReference>
<keyword evidence="2" id="KW-0812">Transmembrane</keyword>
<feature type="region of interest" description="Disordered" evidence="1">
    <location>
        <begin position="364"/>
        <end position="383"/>
    </location>
</feature>
<dbReference type="AlphaFoldDB" id="A0A3Q8XLQ9"/>
<keyword evidence="5" id="KW-1185">Reference proteome</keyword>
<gene>
    <name evidence="4" type="ORF">D5400_03440</name>
</gene>
<dbReference type="KEGG" id="abaw:D5400_03440"/>
<dbReference type="OrthoDB" id="7522752at2"/>
<sequence length="569" mass="60626">MKRFLQDRSGQFALMFGISLPVMLLSAGLAVDTTRMMAAKTALQNNVDAALLAATRLNDRDQSRESYFDTYLAALIEADPTISNLDTDFDAEIGANFIRTEATATADVALTIMNSFMGGPARISVSSDAYEATDALEVVMVLDNTGSMATNNRIGALRTAATTLVNTLETVAENNPNRRIRMALVPFVTAVNIRGPEFDCSWLDLHATAEYHGANFDGIQVDFDRNKTVKTAGLGAIAAKPCTIPAVLQSNATGVTQLNGNQGSRGQVKANHLRLFHQIGLEWKGCVEARPRTVAVDAAPTTGSTLFVPYFAPDEPDKDVSNNKNTPVAGNNAANLNTSYLKDTLTGDFAVVQRSLAKYTSANAQASSLNTAPQPGPLTGGPNRACPTPVQPLTEDFEALKTAVSQMREWNGSGTNVSEGLAWGTRVLSPEAPYTTADPFDTPGTKKIVVLLTDGENVVYGSSNTANKSDYGSNGFMSSNRFGSTNQGTAARTVDTWTKANCTMLKNNGVEIYTVLLQSDGANNRALYGSANGGCASAPENYFPTNDVSQLDSVFARIASMVAQLHFTN</sequence>
<dbReference type="InterPro" id="IPR028087">
    <property type="entry name" value="Tad_N"/>
</dbReference>
<evidence type="ECO:0000259" key="3">
    <source>
        <dbReference type="PROSITE" id="PS50234"/>
    </source>
</evidence>
<feature type="transmembrane region" description="Helical" evidence="2">
    <location>
        <begin position="12"/>
        <end position="31"/>
    </location>
</feature>
<dbReference type="Proteomes" id="UP000268192">
    <property type="component" value="Chromosome"/>
</dbReference>
<evidence type="ECO:0000256" key="2">
    <source>
        <dbReference type="SAM" id="Phobius"/>
    </source>
</evidence>
<dbReference type="InterPro" id="IPR002035">
    <property type="entry name" value="VWF_A"/>
</dbReference>
<organism evidence="4 5">
    <name type="scientific">Georhizobium profundi</name>
    <dbReference type="NCBI Taxonomy" id="2341112"/>
    <lineage>
        <taxon>Bacteria</taxon>
        <taxon>Pseudomonadati</taxon>
        <taxon>Pseudomonadota</taxon>
        <taxon>Alphaproteobacteria</taxon>
        <taxon>Hyphomicrobiales</taxon>
        <taxon>Rhizobiaceae</taxon>
        <taxon>Georhizobium</taxon>
    </lineage>
</organism>
<keyword evidence="2" id="KW-1133">Transmembrane helix</keyword>
<dbReference type="Pfam" id="PF13400">
    <property type="entry name" value="Tad"/>
    <property type="match status" value="1"/>
</dbReference>
<feature type="domain" description="VWFA" evidence="3">
    <location>
        <begin position="394"/>
        <end position="558"/>
    </location>
</feature>
<dbReference type="PROSITE" id="PS50234">
    <property type="entry name" value="VWFA"/>
    <property type="match status" value="1"/>
</dbReference>
<name>A0A3Q8XLQ9_9HYPH</name>
<evidence type="ECO:0000313" key="4">
    <source>
        <dbReference type="EMBL" id="AZN70453.1"/>
    </source>
</evidence>
<feature type="compositionally biased region" description="Polar residues" evidence="1">
    <location>
        <begin position="364"/>
        <end position="373"/>
    </location>
</feature>
<reference evidence="4 5" key="1">
    <citation type="submission" date="2018-09" db="EMBL/GenBank/DDBJ databases">
        <title>Marinorhizobium profundi gen. nov., sp. nov., isolated from a deep-sea sediment sample from the New Britain Trench and proposal of Marinorhizobiaceae fam. nov. in the order Rhizobiales of the class Alphaproteobacteria.</title>
        <authorList>
            <person name="Cao J."/>
        </authorList>
    </citation>
    <scope>NUCLEOTIDE SEQUENCE [LARGE SCALE GENOMIC DNA]</scope>
    <source>
        <strain evidence="4 5">WS11</strain>
    </source>
</reference>
<proteinExistence type="predicted"/>
<dbReference type="SUPFAM" id="SSF53300">
    <property type="entry name" value="vWA-like"/>
    <property type="match status" value="1"/>
</dbReference>
<evidence type="ECO:0000313" key="5">
    <source>
        <dbReference type="Proteomes" id="UP000268192"/>
    </source>
</evidence>
<dbReference type="InterPro" id="IPR036465">
    <property type="entry name" value="vWFA_dom_sf"/>
</dbReference>